<dbReference type="RefSeq" id="WP_380795119.1">
    <property type="nucleotide sequence ID" value="NZ_JBHTKR010000011.1"/>
</dbReference>
<feature type="domain" description="Metalloprotease TldD/E central" evidence="5">
    <location>
        <begin position="120"/>
        <end position="224"/>
    </location>
</feature>
<dbReference type="Gene3D" id="3.30.2290.10">
    <property type="entry name" value="PmbA/TldD superfamily"/>
    <property type="match status" value="1"/>
</dbReference>
<dbReference type="PANTHER" id="PTHR43421">
    <property type="entry name" value="METALLOPROTEASE PMBA"/>
    <property type="match status" value="1"/>
</dbReference>
<keyword evidence="7" id="KW-1185">Reference proteome</keyword>
<evidence type="ECO:0000259" key="3">
    <source>
        <dbReference type="Pfam" id="PF01523"/>
    </source>
</evidence>
<name>A0ABW3THL5_9RHOB</name>
<dbReference type="EMBL" id="JBHTKR010000011">
    <property type="protein sequence ID" value="MFD1196679.1"/>
    <property type="molecule type" value="Genomic_DNA"/>
</dbReference>
<feature type="domain" description="Metalloprotease TldD/E N-terminal" evidence="3">
    <location>
        <begin position="25"/>
        <end position="89"/>
    </location>
</feature>
<protein>
    <submittedName>
        <fullName evidence="6">TldD/PmbA family protein</fullName>
    </submittedName>
</protein>
<evidence type="ECO:0000259" key="5">
    <source>
        <dbReference type="Pfam" id="PF19290"/>
    </source>
</evidence>
<gene>
    <name evidence="6" type="ORF">ACFQ3C_18610</name>
</gene>
<evidence type="ECO:0000313" key="7">
    <source>
        <dbReference type="Proteomes" id="UP001597151"/>
    </source>
</evidence>
<feature type="domain" description="Metalloprotease TldD/E C-terminal" evidence="4">
    <location>
        <begin position="232"/>
        <end position="448"/>
    </location>
</feature>
<dbReference type="InterPro" id="IPR035068">
    <property type="entry name" value="TldD/PmbA_N"/>
</dbReference>
<dbReference type="Pfam" id="PF01523">
    <property type="entry name" value="PmbA_TldD_1st"/>
    <property type="match status" value="1"/>
</dbReference>
<dbReference type="InterPro" id="IPR002510">
    <property type="entry name" value="Metalloprtase-TldD/E_N"/>
</dbReference>
<dbReference type="PANTHER" id="PTHR43421:SF1">
    <property type="entry name" value="METALLOPROTEASE PMBA"/>
    <property type="match status" value="1"/>
</dbReference>
<evidence type="ECO:0000256" key="1">
    <source>
        <dbReference type="ARBA" id="ARBA00005836"/>
    </source>
</evidence>
<feature type="region of interest" description="Disordered" evidence="2">
    <location>
        <begin position="210"/>
        <end position="229"/>
    </location>
</feature>
<comment type="caution">
    <text evidence="6">The sequence shown here is derived from an EMBL/GenBank/DDBJ whole genome shotgun (WGS) entry which is preliminary data.</text>
</comment>
<dbReference type="InterPro" id="IPR036059">
    <property type="entry name" value="TldD/PmbA_sf"/>
</dbReference>
<dbReference type="Proteomes" id="UP001597151">
    <property type="component" value="Unassembled WGS sequence"/>
</dbReference>
<evidence type="ECO:0000313" key="6">
    <source>
        <dbReference type="EMBL" id="MFD1196679.1"/>
    </source>
</evidence>
<dbReference type="SUPFAM" id="SSF111283">
    <property type="entry name" value="Putative modulator of DNA gyrase, PmbA/TldD"/>
    <property type="match status" value="1"/>
</dbReference>
<comment type="similarity">
    <text evidence="1">Belongs to the peptidase U62 family.</text>
</comment>
<dbReference type="InterPro" id="IPR047657">
    <property type="entry name" value="PmbA"/>
</dbReference>
<dbReference type="InterPro" id="IPR045569">
    <property type="entry name" value="Metalloprtase-TldD/E_C"/>
</dbReference>
<dbReference type="InterPro" id="IPR045570">
    <property type="entry name" value="Metalloprtase-TldD/E_cen_dom"/>
</dbReference>
<accession>A0ABW3THL5</accession>
<evidence type="ECO:0000256" key="2">
    <source>
        <dbReference type="SAM" id="MobiDB-lite"/>
    </source>
</evidence>
<evidence type="ECO:0000259" key="4">
    <source>
        <dbReference type="Pfam" id="PF19289"/>
    </source>
</evidence>
<organism evidence="6 7">
    <name type="scientific">Seohaeicola saemankumensis</name>
    <dbReference type="NCBI Taxonomy" id="481181"/>
    <lineage>
        <taxon>Bacteria</taxon>
        <taxon>Pseudomonadati</taxon>
        <taxon>Pseudomonadota</taxon>
        <taxon>Alphaproteobacteria</taxon>
        <taxon>Rhodobacterales</taxon>
        <taxon>Roseobacteraceae</taxon>
        <taxon>Seohaeicola</taxon>
    </lineage>
</organism>
<dbReference type="Pfam" id="PF19290">
    <property type="entry name" value="PmbA_TldD_2nd"/>
    <property type="match status" value="1"/>
</dbReference>
<proteinExistence type="inferred from homology"/>
<dbReference type="Pfam" id="PF19289">
    <property type="entry name" value="PmbA_TldD_3rd"/>
    <property type="match status" value="1"/>
</dbReference>
<sequence length="449" mass="46988">MTIPPLDTLTSALLDAARRAGADAADAMAVQGTSLAIDMRGGVLEQAERSEGIDLGLRVMVGQRQANVSASDVSPATLAAMAERAVAMAREAPLDPYIGLADPAQLARAWDIAALEMCDPTPEPDPATLQDDAARAEAAALAVQGVAQVQSASAGYGLRHVHLAASNGFSAGYSRSDRSVSCVAISGTGTGMERDYDGDMRIFQSDLRSPEDIGQSAGHRAVERQGARKPKTGTYPVLFDERISSSLIGHLLAAINGSAIARGSSWLLGALGQPVLPDHLSLIEDPLRPRATASRPFDAEGLPTQRRAIVQDGILTGWTLDLATARKLGMQSTANAARGTSAPPSPSNWNVALTQGSASRDDLIRDMGTGLLVTSMIGATINPNTGDYSRGASGLWIENGQIAYPVNECTIAGNLRDMLRRILPANDARLHLSRVVPSLLVEGMTLAGD</sequence>
<reference evidence="7" key="1">
    <citation type="journal article" date="2019" name="Int. J. Syst. Evol. Microbiol.">
        <title>The Global Catalogue of Microorganisms (GCM) 10K type strain sequencing project: providing services to taxonomists for standard genome sequencing and annotation.</title>
        <authorList>
            <consortium name="The Broad Institute Genomics Platform"/>
            <consortium name="The Broad Institute Genome Sequencing Center for Infectious Disease"/>
            <person name="Wu L."/>
            <person name="Ma J."/>
        </authorList>
    </citation>
    <scope>NUCLEOTIDE SEQUENCE [LARGE SCALE GENOMIC DNA]</scope>
    <source>
        <strain evidence="7">CCUG 55328</strain>
    </source>
</reference>